<protein>
    <submittedName>
        <fullName evidence="2">Uncharacterized protein</fullName>
    </submittedName>
</protein>
<dbReference type="OrthoDB" id="1517790at2759"/>
<dbReference type="Proteomes" id="UP000792457">
    <property type="component" value="Unassembled WGS sequence"/>
</dbReference>
<evidence type="ECO:0000313" key="2">
    <source>
        <dbReference type="EMBL" id="KAG8227550.1"/>
    </source>
</evidence>
<reference evidence="2" key="2">
    <citation type="submission" date="2017-10" db="EMBL/GenBank/DDBJ databases">
        <title>Ladona fulva Genome sequencing and assembly.</title>
        <authorList>
            <person name="Murali S."/>
            <person name="Richards S."/>
            <person name="Bandaranaike D."/>
            <person name="Bellair M."/>
            <person name="Blankenburg K."/>
            <person name="Chao H."/>
            <person name="Dinh H."/>
            <person name="Doddapaneni H."/>
            <person name="Dugan-Rocha S."/>
            <person name="Elkadiri S."/>
            <person name="Gnanaolivu R."/>
            <person name="Hernandez B."/>
            <person name="Skinner E."/>
            <person name="Javaid M."/>
            <person name="Lee S."/>
            <person name="Li M."/>
            <person name="Ming W."/>
            <person name="Munidasa M."/>
            <person name="Muniz J."/>
            <person name="Nguyen L."/>
            <person name="Hughes D."/>
            <person name="Osuji N."/>
            <person name="Pu L.-L."/>
            <person name="Puazo M."/>
            <person name="Qu C."/>
            <person name="Quiroz J."/>
            <person name="Raj R."/>
            <person name="Weissenberger G."/>
            <person name="Xin Y."/>
            <person name="Zou X."/>
            <person name="Han Y."/>
            <person name="Worley K."/>
            <person name="Muzny D."/>
            <person name="Gibbs R."/>
        </authorList>
    </citation>
    <scope>NUCLEOTIDE SEQUENCE</scope>
    <source>
        <strain evidence="2">Sampled in the wild</strain>
    </source>
</reference>
<evidence type="ECO:0000313" key="3">
    <source>
        <dbReference type="Proteomes" id="UP000792457"/>
    </source>
</evidence>
<evidence type="ECO:0000256" key="1">
    <source>
        <dbReference type="SAM" id="MobiDB-lite"/>
    </source>
</evidence>
<name>A0A8K0K5B5_LADFU</name>
<dbReference type="EMBL" id="KZ308327">
    <property type="protein sequence ID" value="KAG8227550.1"/>
    <property type="molecule type" value="Genomic_DNA"/>
</dbReference>
<proteinExistence type="predicted"/>
<organism evidence="2 3">
    <name type="scientific">Ladona fulva</name>
    <name type="common">Scarce chaser dragonfly</name>
    <name type="synonym">Libellula fulva</name>
    <dbReference type="NCBI Taxonomy" id="123851"/>
    <lineage>
        <taxon>Eukaryota</taxon>
        <taxon>Metazoa</taxon>
        <taxon>Ecdysozoa</taxon>
        <taxon>Arthropoda</taxon>
        <taxon>Hexapoda</taxon>
        <taxon>Insecta</taxon>
        <taxon>Pterygota</taxon>
        <taxon>Palaeoptera</taxon>
        <taxon>Odonata</taxon>
        <taxon>Epiprocta</taxon>
        <taxon>Anisoptera</taxon>
        <taxon>Libelluloidea</taxon>
        <taxon>Libellulidae</taxon>
        <taxon>Ladona</taxon>
    </lineage>
</organism>
<keyword evidence="3" id="KW-1185">Reference proteome</keyword>
<gene>
    <name evidence="2" type="ORF">J437_LFUL000650</name>
</gene>
<accession>A0A8K0K5B5</accession>
<sequence length="90" mass="10388">MDLSNYGDEDQQQYDRLCRQQMQQSLQQGRPTGLHLHPSGKQPSSRPNVPRPKTRSNVLSAILCLLKELDYPSLEVVEMAVRSRMDEFED</sequence>
<comment type="caution">
    <text evidence="2">The sequence shown here is derived from an EMBL/GenBank/DDBJ whole genome shotgun (WGS) entry which is preliminary data.</text>
</comment>
<feature type="region of interest" description="Disordered" evidence="1">
    <location>
        <begin position="1"/>
        <end position="54"/>
    </location>
</feature>
<dbReference type="AlphaFoldDB" id="A0A8K0K5B5"/>
<reference evidence="2" key="1">
    <citation type="submission" date="2013-04" db="EMBL/GenBank/DDBJ databases">
        <authorList>
            <person name="Qu J."/>
            <person name="Murali S.C."/>
            <person name="Bandaranaike D."/>
            <person name="Bellair M."/>
            <person name="Blankenburg K."/>
            <person name="Chao H."/>
            <person name="Dinh H."/>
            <person name="Doddapaneni H."/>
            <person name="Downs B."/>
            <person name="Dugan-Rocha S."/>
            <person name="Elkadiri S."/>
            <person name="Gnanaolivu R.D."/>
            <person name="Hernandez B."/>
            <person name="Javaid M."/>
            <person name="Jayaseelan J.C."/>
            <person name="Lee S."/>
            <person name="Li M."/>
            <person name="Ming W."/>
            <person name="Munidasa M."/>
            <person name="Muniz J."/>
            <person name="Nguyen L."/>
            <person name="Ongeri F."/>
            <person name="Osuji N."/>
            <person name="Pu L.-L."/>
            <person name="Puazo M."/>
            <person name="Qu C."/>
            <person name="Quiroz J."/>
            <person name="Raj R."/>
            <person name="Weissenberger G."/>
            <person name="Xin Y."/>
            <person name="Zou X."/>
            <person name="Han Y."/>
            <person name="Richards S."/>
            <person name="Worley K."/>
            <person name="Muzny D."/>
            <person name="Gibbs R."/>
        </authorList>
    </citation>
    <scope>NUCLEOTIDE SEQUENCE</scope>
    <source>
        <strain evidence="2">Sampled in the wild</strain>
    </source>
</reference>